<dbReference type="RefSeq" id="WP_110039818.1">
    <property type="nucleotide sequence ID" value="NZ_QGTL01000009.1"/>
</dbReference>
<evidence type="ECO:0000313" key="4">
    <source>
        <dbReference type="Proteomes" id="UP000246410"/>
    </source>
</evidence>
<evidence type="ECO:0008006" key="5">
    <source>
        <dbReference type="Google" id="ProtNLM"/>
    </source>
</evidence>
<gene>
    <name evidence="3" type="ORF">DFR69_109226</name>
</gene>
<organism evidence="3 4">
    <name type="scientific">Nocardia neocaledoniensis</name>
    <dbReference type="NCBI Taxonomy" id="236511"/>
    <lineage>
        <taxon>Bacteria</taxon>
        <taxon>Bacillati</taxon>
        <taxon>Actinomycetota</taxon>
        <taxon>Actinomycetes</taxon>
        <taxon>Mycobacteriales</taxon>
        <taxon>Nocardiaceae</taxon>
        <taxon>Nocardia</taxon>
    </lineage>
</organism>
<feature type="chain" id="PRO_5038742672" description="DUF5666 domain-containing protein" evidence="2">
    <location>
        <begin position="21"/>
        <end position="129"/>
    </location>
</feature>
<sequence length="129" mass="13610">MKRVKKAVTTGAVLATTAIASVLMAGAARSSVAPGAPTLSVLDYTGTAVVVEAEHGGLEFEFAATHYVVRSCYFEQMNRQGATGPHKFDGKGKTKDAAERDADAKANRAAGDQGMKLKHCRTESHSSKR</sequence>
<evidence type="ECO:0000313" key="3">
    <source>
        <dbReference type="EMBL" id="PWV72309.1"/>
    </source>
</evidence>
<reference evidence="3 4" key="1">
    <citation type="submission" date="2018-05" db="EMBL/GenBank/DDBJ databases">
        <title>Genomic Encyclopedia of Type Strains, Phase IV (KMG-IV): sequencing the most valuable type-strain genomes for metagenomic binning, comparative biology and taxonomic classification.</title>
        <authorList>
            <person name="Goeker M."/>
        </authorList>
    </citation>
    <scope>NUCLEOTIDE SEQUENCE [LARGE SCALE GENOMIC DNA]</scope>
    <source>
        <strain evidence="3 4">DSM 44717</strain>
    </source>
</reference>
<dbReference type="Proteomes" id="UP000246410">
    <property type="component" value="Unassembled WGS sequence"/>
</dbReference>
<evidence type="ECO:0000256" key="1">
    <source>
        <dbReference type="SAM" id="MobiDB-lite"/>
    </source>
</evidence>
<proteinExistence type="predicted"/>
<feature type="signal peptide" evidence="2">
    <location>
        <begin position="1"/>
        <end position="20"/>
    </location>
</feature>
<name>A0A317NAZ8_9NOCA</name>
<feature type="compositionally biased region" description="Basic and acidic residues" evidence="1">
    <location>
        <begin position="86"/>
        <end position="106"/>
    </location>
</feature>
<feature type="region of interest" description="Disordered" evidence="1">
    <location>
        <begin position="80"/>
        <end position="129"/>
    </location>
</feature>
<evidence type="ECO:0000256" key="2">
    <source>
        <dbReference type="SAM" id="SignalP"/>
    </source>
</evidence>
<protein>
    <recommendedName>
        <fullName evidence="5">DUF5666 domain-containing protein</fullName>
    </recommendedName>
</protein>
<feature type="compositionally biased region" description="Basic and acidic residues" evidence="1">
    <location>
        <begin position="120"/>
        <end position="129"/>
    </location>
</feature>
<keyword evidence="2" id="KW-0732">Signal</keyword>
<comment type="caution">
    <text evidence="3">The sequence shown here is derived from an EMBL/GenBank/DDBJ whole genome shotgun (WGS) entry which is preliminary data.</text>
</comment>
<keyword evidence="4" id="KW-1185">Reference proteome</keyword>
<dbReference type="AlphaFoldDB" id="A0A317NAZ8"/>
<accession>A0A317NAZ8</accession>
<dbReference type="EMBL" id="QGTL01000009">
    <property type="protein sequence ID" value="PWV72309.1"/>
    <property type="molecule type" value="Genomic_DNA"/>
</dbReference>